<feature type="compositionally biased region" description="Polar residues" evidence="1">
    <location>
        <begin position="66"/>
        <end position="88"/>
    </location>
</feature>
<evidence type="ECO:0000313" key="4">
    <source>
        <dbReference type="Proteomes" id="UP001152795"/>
    </source>
</evidence>
<evidence type="ECO:0000256" key="1">
    <source>
        <dbReference type="SAM" id="MobiDB-lite"/>
    </source>
</evidence>
<dbReference type="AlphaFoldDB" id="A0A6S7KD38"/>
<proteinExistence type="predicted"/>
<sequence length="593" mass="66881">MPKGSKEGTKLRVRNKSTKKNLFKGKRFADLRKDGENNGSQSASQQNAITQDRVINNEDLVTVKSTSARKLENASSELPQTPEFTRQNSQEEKDGYRIVYIENIRKAVEMMHKCKNGTIITCEDASKRAGLSSSYYFECTKCRQRVDMDTSKPVEGKARSFHVNRRTNFAMGELGLGREALATICEILNMPPPVSDSAYQKHNRSVNLATRKVLEERLNDAGHRVRTFLQKDDAEILDVAVSFDGTWSKRGFTANYGVGIVISADTGEVLDYVVLSKCQKNYNGSSPAMEKEAARILWSRSVEKHKFRYIDMVCDGDSKAYGEVWDIYGVCDDCEKYENMDKQSAEYQKWLKSKAHANWEREHSTSNENCHRVSKLDCVGHVQKHMGKNLIALSGKSKLADGKPVGGRAGRLTRPMIDKLQKYYGNAIRRCVDKKAKSKQEVEDAVKRMQCAIKGVLYHSVKIVDEKKRHQYCPDGESSWCSFKRDKAVGTNTPFLDKSHHLDPVFLEFLIPLFDRLSEKKLLKRCLPGLSQNANESVNSLVWNRCPKHRNRGIKSVETAAASAIMQFNIGAAGRHGVMKELEISGGYYTKAG</sequence>
<dbReference type="Pfam" id="PF20700">
    <property type="entry name" value="Mutator"/>
    <property type="match status" value="2"/>
</dbReference>
<comment type="caution">
    <text evidence="3">The sequence shown here is derived from an EMBL/GenBank/DDBJ whole genome shotgun (WGS) entry which is preliminary data.</text>
</comment>
<dbReference type="EMBL" id="CACRXK020032926">
    <property type="protein sequence ID" value="CAB4043696.1"/>
    <property type="molecule type" value="Genomic_DNA"/>
</dbReference>
<feature type="region of interest" description="Disordered" evidence="1">
    <location>
        <begin position="1"/>
        <end position="53"/>
    </location>
</feature>
<feature type="region of interest" description="Disordered" evidence="1">
    <location>
        <begin position="66"/>
        <end position="91"/>
    </location>
</feature>
<keyword evidence="4" id="KW-1185">Reference proteome</keyword>
<feature type="compositionally biased region" description="Basic and acidic residues" evidence="1">
    <location>
        <begin position="27"/>
        <end position="36"/>
    </location>
</feature>
<feature type="compositionally biased region" description="Basic residues" evidence="1">
    <location>
        <begin position="11"/>
        <end position="26"/>
    </location>
</feature>
<evidence type="ECO:0000313" key="3">
    <source>
        <dbReference type="EMBL" id="CAB4043696.1"/>
    </source>
</evidence>
<feature type="non-terminal residue" evidence="3">
    <location>
        <position position="1"/>
    </location>
</feature>
<feature type="compositionally biased region" description="Polar residues" evidence="1">
    <location>
        <begin position="37"/>
        <end position="53"/>
    </location>
</feature>
<dbReference type="Proteomes" id="UP001152795">
    <property type="component" value="Unassembled WGS sequence"/>
</dbReference>
<dbReference type="PANTHER" id="PTHR33309:SF3">
    <property type="entry name" value="CCHC-TYPE DOMAIN-CONTAINING PROTEIN"/>
    <property type="match status" value="1"/>
</dbReference>
<feature type="compositionally biased region" description="Basic and acidic residues" evidence="1">
    <location>
        <begin position="1"/>
        <end position="10"/>
    </location>
</feature>
<dbReference type="PANTHER" id="PTHR33309">
    <property type="entry name" value="KERATIN, ULTRA HIGH-SULFUR MATRIX PROTEIN-LIKE"/>
    <property type="match status" value="1"/>
</dbReference>
<feature type="domain" description="Mutator-like transposase" evidence="2">
    <location>
        <begin position="95"/>
        <end position="324"/>
    </location>
</feature>
<organism evidence="3 4">
    <name type="scientific">Paramuricea clavata</name>
    <name type="common">Red gorgonian</name>
    <name type="synonym">Violescent sea-whip</name>
    <dbReference type="NCBI Taxonomy" id="317549"/>
    <lineage>
        <taxon>Eukaryota</taxon>
        <taxon>Metazoa</taxon>
        <taxon>Cnidaria</taxon>
        <taxon>Anthozoa</taxon>
        <taxon>Octocorallia</taxon>
        <taxon>Malacalcyonacea</taxon>
        <taxon>Plexauridae</taxon>
        <taxon>Paramuricea</taxon>
    </lineage>
</organism>
<protein>
    <recommendedName>
        <fullName evidence="2">Mutator-like transposase domain-containing protein</fullName>
    </recommendedName>
</protein>
<dbReference type="InterPro" id="IPR049012">
    <property type="entry name" value="Mutator_transp_dom"/>
</dbReference>
<accession>A0A6S7KD38</accession>
<reference evidence="3" key="1">
    <citation type="submission" date="2020-04" db="EMBL/GenBank/DDBJ databases">
        <authorList>
            <person name="Alioto T."/>
            <person name="Alioto T."/>
            <person name="Gomez Garrido J."/>
        </authorList>
    </citation>
    <scope>NUCLEOTIDE SEQUENCE</scope>
    <source>
        <strain evidence="3">A484AB</strain>
    </source>
</reference>
<feature type="domain" description="Mutator-like transposase" evidence="2">
    <location>
        <begin position="371"/>
        <end position="481"/>
    </location>
</feature>
<dbReference type="OrthoDB" id="10059293at2759"/>
<evidence type="ECO:0000259" key="2">
    <source>
        <dbReference type="Pfam" id="PF20700"/>
    </source>
</evidence>
<gene>
    <name evidence="3" type="ORF">PACLA_8A055217</name>
</gene>
<name>A0A6S7KD38_PARCT</name>